<dbReference type="STRING" id="1292034.OR37_03627"/>
<dbReference type="AlphaFoldDB" id="R0EEK9"/>
<dbReference type="Pfam" id="PF05016">
    <property type="entry name" value="ParE_toxin"/>
    <property type="match status" value="1"/>
</dbReference>
<comment type="caution">
    <text evidence="2">The sequence shown here is derived from an EMBL/GenBank/DDBJ whole genome shotgun (WGS) entry which is preliminary data.</text>
</comment>
<accession>R0EEK9</accession>
<dbReference type="InterPro" id="IPR035093">
    <property type="entry name" value="RelE/ParE_toxin_dom_sf"/>
</dbReference>
<organism evidence="2 3">
    <name type="scientific">Caulobacter vibrioides OR37</name>
    <dbReference type="NCBI Taxonomy" id="1292034"/>
    <lineage>
        <taxon>Bacteria</taxon>
        <taxon>Pseudomonadati</taxon>
        <taxon>Pseudomonadota</taxon>
        <taxon>Alphaproteobacteria</taxon>
        <taxon>Caulobacterales</taxon>
        <taxon>Caulobacteraceae</taxon>
        <taxon>Caulobacter</taxon>
    </lineage>
</organism>
<reference evidence="2 3" key="1">
    <citation type="journal article" date="2013" name="Genome Announc.">
        <title>Draft Genome Sequence for Caulobacter sp. Strain OR37, a Bacterium Tolerant to Heavy Metals.</title>
        <authorList>
            <person name="Utturkar S.M."/>
            <person name="Bollmann A."/>
            <person name="Brzoska R.M."/>
            <person name="Klingeman D.M."/>
            <person name="Epstein S.E."/>
            <person name="Palumbo A.V."/>
            <person name="Brown S.D."/>
        </authorList>
    </citation>
    <scope>NUCLEOTIDE SEQUENCE [LARGE SCALE GENOMIC DNA]</scope>
    <source>
        <strain evidence="2 3">OR37</strain>
    </source>
</reference>
<protein>
    <recommendedName>
        <fullName evidence="4">Plasmid stabilization system protein</fullName>
    </recommendedName>
</protein>
<dbReference type="Proteomes" id="UP000013063">
    <property type="component" value="Unassembled WGS sequence"/>
</dbReference>
<sequence>MIEVLQDHFESLADFSDRGRSIGEGIRELVVPFGGSNSVIRYEVDPDSVFIARIWHGLERR</sequence>
<evidence type="ECO:0000313" key="2">
    <source>
        <dbReference type="EMBL" id="ENZ80504.1"/>
    </source>
</evidence>
<keyword evidence="3" id="KW-1185">Reference proteome</keyword>
<dbReference type="PATRIC" id="fig|1292034.3.peg.3599"/>
<dbReference type="Gene3D" id="3.30.2310.20">
    <property type="entry name" value="RelE-like"/>
    <property type="match status" value="1"/>
</dbReference>
<evidence type="ECO:0008006" key="4">
    <source>
        <dbReference type="Google" id="ProtNLM"/>
    </source>
</evidence>
<keyword evidence="1" id="KW-1277">Toxin-antitoxin system</keyword>
<dbReference type="eggNOG" id="COG3668">
    <property type="taxonomic scope" value="Bacteria"/>
</dbReference>
<evidence type="ECO:0000313" key="3">
    <source>
        <dbReference type="Proteomes" id="UP000013063"/>
    </source>
</evidence>
<evidence type="ECO:0000256" key="1">
    <source>
        <dbReference type="ARBA" id="ARBA00022649"/>
    </source>
</evidence>
<dbReference type="EMBL" id="APMP01000031">
    <property type="protein sequence ID" value="ENZ80504.1"/>
    <property type="molecule type" value="Genomic_DNA"/>
</dbReference>
<name>R0EEK9_CAUVI</name>
<gene>
    <name evidence="2" type="ORF">OR37_03627</name>
</gene>
<proteinExistence type="predicted"/>
<dbReference type="InterPro" id="IPR007712">
    <property type="entry name" value="RelE/ParE_toxin"/>
</dbReference>